<dbReference type="Proteomes" id="UP000193431">
    <property type="component" value="Chromosome"/>
</dbReference>
<sequence>MNELLFYLTEGFKHVVDLRYNSYDHVLFFILMAIPYSFDHWKKVVYASFAFTLGHTLSILLATYNLVSVNPAYVEFSILATIFVTAVYNIFRAGKSPSSDTNWVILILTLFFGLIHGLGFASTFNMLASGVESKFLLALEFAIGIELGQLLVIFIILILGFLATRFVRLARRDWNLVISSIILGLVLPLLFERFPF</sequence>
<feature type="transmembrane region" description="Helical" evidence="1">
    <location>
        <begin position="73"/>
        <end position="91"/>
    </location>
</feature>
<feature type="transmembrane region" description="Helical" evidence="1">
    <location>
        <begin position="20"/>
        <end position="38"/>
    </location>
</feature>
<name>A0A1W6MK60_9FLAO</name>
<keyword evidence="3" id="KW-1185">Reference proteome</keyword>
<dbReference type="Pfam" id="PF13795">
    <property type="entry name" value="HupE_UreJ_2"/>
    <property type="match status" value="1"/>
</dbReference>
<dbReference type="EMBL" id="CP019344">
    <property type="protein sequence ID" value="ARN77896.1"/>
    <property type="molecule type" value="Genomic_DNA"/>
</dbReference>
<dbReference type="RefSeq" id="WP_085766694.1">
    <property type="nucleotide sequence ID" value="NZ_CP019344.1"/>
</dbReference>
<proteinExistence type="predicted"/>
<dbReference type="InterPro" id="IPR032809">
    <property type="entry name" value="Put_HupE_UreJ"/>
</dbReference>
<evidence type="ECO:0000313" key="3">
    <source>
        <dbReference type="Proteomes" id="UP000193431"/>
    </source>
</evidence>
<feature type="transmembrane region" description="Helical" evidence="1">
    <location>
        <begin position="141"/>
        <end position="162"/>
    </location>
</feature>
<keyword evidence="1" id="KW-1133">Transmembrane helix</keyword>
<feature type="transmembrane region" description="Helical" evidence="1">
    <location>
        <begin position="45"/>
        <end position="67"/>
    </location>
</feature>
<reference evidence="2 3" key="1">
    <citation type="submission" date="2016-11" db="EMBL/GenBank/DDBJ databases">
        <title>Trade-off between light-utilization and light-protection in marine flavobacteria.</title>
        <authorList>
            <person name="Kumagai Y."/>
        </authorList>
    </citation>
    <scope>NUCLEOTIDE SEQUENCE [LARGE SCALE GENOMIC DNA]</scope>
    <source>
        <strain evidence="2 3">JCM 13191</strain>
    </source>
</reference>
<accession>A0A1W6MK60</accession>
<evidence type="ECO:0000256" key="1">
    <source>
        <dbReference type="SAM" id="Phobius"/>
    </source>
</evidence>
<protein>
    <submittedName>
        <fullName evidence="2">HupE / UreJ protein</fullName>
    </submittedName>
</protein>
<feature type="transmembrane region" description="Helical" evidence="1">
    <location>
        <begin position="103"/>
        <end position="121"/>
    </location>
</feature>
<dbReference type="STRING" id="331648.BST97_07720"/>
<gene>
    <name evidence="2" type="ORF">BST97_07720</name>
</gene>
<keyword evidence="1" id="KW-0472">Membrane</keyword>
<keyword evidence="1" id="KW-0812">Transmembrane</keyword>
<organism evidence="2 3">
    <name type="scientific">Nonlabens spongiae</name>
    <dbReference type="NCBI Taxonomy" id="331648"/>
    <lineage>
        <taxon>Bacteria</taxon>
        <taxon>Pseudomonadati</taxon>
        <taxon>Bacteroidota</taxon>
        <taxon>Flavobacteriia</taxon>
        <taxon>Flavobacteriales</taxon>
        <taxon>Flavobacteriaceae</taxon>
        <taxon>Nonlabens</taxon>
    </lineage>
</organism>
<feature type="transmembrane region" description="Helical" evidence="1">
    <location>
        <begin position="174"/>
        <end position="191"/>
    </location>
</feature>
<dbReference type="AlphaFoldDB" id="A0A1W6MK60"/>
<evidence type="ECO:0000313" key="2">
    <source>
        <dbReference type="EMBL" id="ARN77896.1"/>
    </source>
</evidence>
<dbReference type="OrthoDB" id="9808870at2"/>